<dbReference type="NCBIfam" id="NF008038">
    <property type="entry name" value="PRK10770.1"/>
    <property type="match status" value="1"/>
</dbReference>
<evidence type="ECO:0000256" key="2">
    <source>
        <dbReference type="ARBA" id="ARBA00022737"/>
    </source>
</evidence>
<dbReference type="Proteomes" id="UP001595897">
    <property type="component" value="Unassembled WGS sequence"/>
</dbReference>
<feature type="chain" id="PRO_5044920469" description="Chaperone SurA" evidence="7">
    <location>
        <begin position="24"/>
        <end position="429"/>
    </location>
</feature>
<keyword evidence="4 7" id="KW-0697">Rotamase</keyword>
<evidence type="ECO:0000313" key="10">
    <source>
        <dbReference type="Proteomes" id="UP001595897"/>
    </source>
</evidence>
<dbReference type="Pfam" id="PF00639">
    <property type="entry name" value="Rotamase"/>
    <property type="match status" value="2"/>
</dbReference>
<keyword evidence="10" id="KW-1185">Reference proteome</keyword>
<comment type="function">
    <text evidence="7">Chaperone involved in the correct folding and assembly of outer membrane proteins. Recognizes specific patterns of aromatic residues and the orientation of their side chains, which are found more frequently in integral outer membrane proteins. May act in both early periplasmic and late outer membrane-associated steps of protein maturation.</text>
</comment>
<name>A0ABV9M1Q2_9ALTE</name>
<dbReference type="SUPFAM" id="SSF109998">
    <property type="entry name" value="Triger factor/SurA peptide-binding domain-like"/>
    <property type="match status" value="1"/>
</dbReference>
<dbReference type="Gene3D" id="1.10.4030.10">
    <property type="entry name" value="Porin chaperone SurA, peptide-binding domain"/>
    <property type="match status" value="2"/>
</dbReference>
<dbReference type="Gene3D" id="3.10.50.40">
    <property type="match status" value="2"/>
</dbReference>
<keyword evidence="1 7" id="KW-0732">Signal</keyword>
<dbReference type="Pfam" id="PF09312">
    <property type="entry name" value="SurA_N"/>
    <property type="match status" value="1"/>
</dbReference>
<dbReference type="InterPro" id="IPR023034">
    <property type="entry name" value="PPIase_SurA"/>
</dbReference>
<dbReference type="InterPro" id="IPR015391">
    <property type="entry name" value="SurA_N"/>
</dbReference>
<comment type="caution">
    <text evidence="9">The sequence shown here is derived from an EMBL/GenBank/DDBJ whole genome shotgun (WGS) entry which is preliminary data.</text>
</comment>
<evidence type="ECO:0000259" key="8">
    <source>
        <dbReference type="PROSITE" id="PS50198"/>
    </source>
</evidence>
<feature type="domain" description="PpiC" evidence="8">
    <location>
        <begin position="173"/>
        <end position="274"/>
    </location>
</feature>
<dbReference type="EMBL" id="JBHSGU010000019">
    <property type="protein sequence ID" value="MFC4701628.1"/>
    <property type="molecule type" value="Genomic_DNA"/>
</dbReference>
<evidence type="ECO:0000256" key="6">
    <source>
        <dbReference type="ARBA" id="ARBA00023235"/>
    </source>
</evidence>
<dbReference type="EC" id="5.2.1.8" evidence="7"/>
<dbReference type="InterPro" id="IPR050280">
    <property type="entry name" value="OMP_Chaperone_SurA"/>
</dbReference>
<dbReference type="InterPro" id="IPR023058">
    <property type="entry name" value="PPIase_PpiC_CS"/>
</dbReference>
<keyword evidence="2 7" id="KW-0677">Repeat</keyword>
<comment type="domain">
    <text evidence="7">The PPIase activity resides only in the second parvulin domain. The N-terminal region and the C-terminal tail are necessary and sufficient for the chaperone activity of SurA. The PPIase activity is dispensable for SurA to function as a chaperone. The N-terminal region and the C-terminal tail are also required for porin recognition.</text>
</comment>
<dbReference type="GO" id="GO:0016853">
    <property type="term" value="F:isomerase activity"/>
    <property type="evidence" value="ECO:0007669"/>
    <property type="project" value="UniProtKB-KW"/>
</dbReference>
<proteinExistence type="inferred from homology"/>
<comment type="subcellular location">
    <subcellularLocation>
        <location evidence="7">Periplasm</location>
    </subcellularLocation>
    <text evidence="7">Is capable of associating with the outer membrane.</text>
</comment>
<dbReference type="PROSITE" id="PS50198">
    <property type="entry name" value="PPIC_PPIASE_2"/>
    <property type="match status" value="2"/>
</dbReference>
<comment type="catalytic activity">
    <reaction evidence="7">
        <text>[protein]-peptidylproline (omega=180) = [protein]-peptidylproline (omega=0)</text>
        <dbReference type="Rhea" id="RHEA:16237"/>
        <dbReference type="Rhea" id="RHEA-COMP:10747"/>
        <dbReference type="Rhea" id="RHEA-COMP:10748"/>
        <dbReference type="ChEBI" id="CHEBI:83833"/>
        <dbReference type="ChEBI" id="CHEBI:83834"/>
        <dbReference type="EC" id="5.2.1.8"/>
    </reaction>
</comment>
<dbReference type="SUPFAM" id="SSF54534">
    <property type="entry name" value="FKBP-like"/>
    <property type="match status" value="2"/>
</dbReference>
<evidence type="ECO:0000313" key="9">
    <source>
        <dbReference type="EMBL" id="MFC4701628.1"/>
    </source>
</evidence>
<evidence type="ECO:0000256" key="7">
    <source>
        <dbReference type="HAMAP-Rule" id="MF_01183"/>
    </source>
</evidence>
<dbReference type="HAMAP" id="MF_01183">
    <property type="entry name" value="Chaperone_SurA"/>
    <property type="match status" value="1"/>
</dbReference>
<dbReference type="RefSeq" id="WP_382410285.1">
    <property type="nucleotide sequence ID" value="NZ_JBHSGU010000019.1"/>
</dbReference>
<dbReference type="InterPro" id="IPR000297">
    <property type="entry name" value="PPIase_PpiC"/>
</dbReference>
<keyword evidence="6 7" id="KW-0413">Isomerase</keyword>
<dbReference type="InterPro" id="IPR046357">
    <property type="entry name" value="PPIase_dom_sf"/>
</dbReference>
<sequence precursor="true">MKKVLVNISVASMFCMLAFLSHSKQLLDKVSVIVDQGVILESEIVELVDRVKANAMTNGQALPSDRALRTQAIERLILENLQSQMAERMGIQISDPQLDQTIENIAQSEGMTVPQFRQVITADGIAYESYRESIRKELIMGEVRRANVRRRVYITPQEINTLVELLNQQGDAQAEYRLGHILIGLPNNATEAEITDARERADKVLELLNNGSDFQKIAIASSSGSEALDGGDMGWMNINSMPTLFAEAVEAKPKDELIGPIRSGAGFHILKIVDTRGVEVVQIEEVNARHILIKPSIILSDTKAEQMLLEFRSQLIEGEADFADLAKEHSEDPGSALRGGELGWNDPNIYVPAFKEALAPLEKDEYSMPIRSQHGWHLIQLIDRRVDDATERRKEERAYQLIFNRKFQEETDAWMREMRDEAYIEVIDA</sequence>
<accession>A0ABV9M1Q2</accession>
<reference evidence="10" key="1">
    <citation type="journal article" date="2019" name="Int. J. Syst. Evol. Microbiol.">
        <title>The Global Catalogue of Microorganisms (GCM) 10K type strain sequencing project: providing services to taxonomists for standard genome sequencing and annotation.</title>
        <authorList>
            <consortium name="The Broad Institute Genomics Platform"/>
            <consortium name="The Broad Institute Genome Sequencing Center for Infectious Disease"/>
            <person name="Wu L."/>
            <person name="Ma J."/>
        </authorList>
    </citation>
    <scope>NUCLEOTIDE SEQUENCE [LARGE SCALE GENOMIC DNA]</scope>
    <source>
        <strain evidence="10">KACC 12507</strain>
    </source>
</reference>
<evidence type="ECO:0000256" key="1">
    <source>
        <dbReference type="ARBA" id="ARBA00022729"/>
    </source>
</evidence>
<protein>
    <recommendedName>
        <fullName evidence="7">Chaperone SurA</fullName>
    </recommendedName>
    <alternativeName>
        <fullName evidence="7">Peptidyl-prolyl cis-trans isomerase SurA</fullName>
        <shortName evidence="7">PPIase SurA</shortName>
        <ecNumber evidence="7">5.2.1.8</ecNumber>
    </alternativeName>
    <alternativeName>
        <fullName evidence="7">Rotamase SurA</fullName>
    </alternativeName>
</protein>
<dbReference type="PANTHER" id="PTHR47637:SF1">
    <property type="entry name" value="CHAPERONE SURA"/>
    <property type="match status" value="1"/>
</dbReference>
<gene>
    <name evidence="7 9" type="primary">surA</name>
    <name evidence="9" type="ORF">ACFO4O_15845</name>
</gene>
<keyword evidence="5 7" id="KW-0143">Chaperone</keyword>
<organism evidence="9 10">
    <name type="scientific">Glaciecola siphonariae</name>
    <dbReference type="NCBI Taxonomy" id="521012"/>
    <lineage>
        <taxon>Bacteria</taxon>
        <taxon>Pseudomonadati</taxon>
        <taxon>Pseudomonadota</taxon>
        <taxon>Gammaproteobacteria</taxon>
        <taxon>Alteromonadales</taxon>
        <taxon>Alteromonadaceae</taxon>
        <taxon>Glaciecola</taxon>
    </lineage>
</organism>
<feature type="signal peptide" evidence="7">
    <location>
        <begin position="1"/>
        <end position="23"/>
    </location>
</feature>
<feature type="domain" description="PpiC" evidence="8">
    <location>
        <begin position="283"/>
        <end position="383"/>
    </location>
</feature>
<evidence type="ECO:0000256" key="4">
    <source>
        <dbReference type="ARBA" id="ARBA00023110"/>
    </source>
</evidence>
<keyword evidence="3 7" id="KW-0574">Periplasm</keyword>
<evidence type="ECO:0000256" key="3">
    <source>
        <dbReference type="ARBA" id="ARBA00022764"/>
    </source>
</evidence>
<evidence type="ECO:0000256" key="5">
    <source>
        <dbReference type="ARBA" id="ARBA00023186"/>
    </source>
</evidence>
<dbReference type="PROSITE" id="PS01096">
    <property type="entry name" value="PPIC_PPIASE_1"/>
    <property type="match status" value="1"/>
</dbReference>
<dbReference type="InterPro" id="IPR027304">
    <property type="entry name" value="Trigger_fact/SurA_dom_sf"/>
</dbReference>
<dbReference type="PANTHER" id="PTHR47637">
    <property type="entry name" value="CHAPERONE SURA"/>
    <property type="match status" value="1"/>
</dbReference>